<dbReference type="RefSeq" id="WP_217945666.1">
    <property type="nucleotide sequence ID" value="NZ_JAHTGR010000020.1"/>
</dbReference>
<comment type="caution">
    <text evidence="1">The sequence shown here is derived from an EMBL/GenBank/DDBJ whole genome shotgun (WGS) entry which is preliminary data.</text>
</comment>
<dbReference type="PANTHER" id="PTHR36439">
    <property type="entry name" value="BLL4334 PROTEIN"/>
    <property type="match status" value="1"/>
</dbReference>
<gene>
    <name evidence="1" type="ORF">KVP70_27880</name>
    <name evidence="2" type="ORF">L1274_002787</name>
</gene>
<dbReference type="EMBL" id="JAHTGR010000020">
    <property type="protein sequence ID" value="MBV6324751.1"/>
    <property type="molecule type" value="Genomic_DNA"/>
</dbReference>
<dbReference type="AlphaFoldDB" id="A0AA41HDP8"/>
<dbReference type="Proteomes" id="UP001162889">
    <property type="component" value="Unassembled WGS sequence"/>
</dbReference>
<evidence type="ECO:0000313" key="4">
    <source>
        <dbReference type="Proteomes" id="UP001162889"/>
    </source>
</evidence>
<evidence type="ECO:0000313" key="2">
    <source>
        <dbReference type="EMBL" id="MCP2009074.1"/>
    </source>
</evidence>
<dbReference type="InterPro" id="IPR012545">
    <property type="entry name" value="DUF1697"/>
</dbReference>
<dbReference type="PIRSF" id="PIRSF008502">
    <property type="entry name" value="UCP008502"/>
    <property type="match status" value="1"/>
</dbReference>
<evidence type="ECO:0000313" key="3">
    <source>
        <dbReference type="Proteomes" id="UP001155901"/>
    </source>
</evidence>
<keyword evidence="4" id="KW-1185">Reference proteome</keyword>
<accession>A0AA41HDP8</accession>
<proteinExistence type="predicted"/>
<organism evidence="1 3">
    <name type="scientific">Duganella violaceipulchra</name>
    <dbReference type="NCBI Taxonomy" id="2849652"/>
    <lineage>
        <taxon>Bacteria</taxon>
        <taxon>Pseudomonadati</taxon>
        <taxon>Pseudomonadota</taxon>
        <taxon>Betaproteobacteria</taxon>
        <taxon>Burkholderiales</taxon>
        <taxon>Oxalobacteraceae</taxon>
        <taxon>Telluria group</taxon>
        <taxon>Duganella</taxon>
    </lineage>
</organism>
<dbReference type="PANTHER" id="PTHR36439:SF1">
    <property type="entry name" value="DUF1697 DOMAIN-CONTAINING PROTEIN"/>
    <property type="match status" value="1"/>
</dbReference>
<reference evidence="1" key="1">
    <citation type="submission" date="2021-07" db="EMBL/GenBank/DDBJ databases">
        <title>Characterization of violacein-producing bacteria and related species.</title>
        <authorList>
            <person name="Wilson H.S."/>
            <person name="De Leon M.E."/>
        </authorList>
    </citation>
    <scope>NUCLEOTIDE SEQUENCE</scope>
    <source>
        <strain evidence="1">HSC-15S17</strain>
    </source>
</reference>
<evidence type="ECO:0000313" key="1">
    <source>
        <dbReference type="EMBL" id="MBV6324751.1"/>
    </source>
</evidence>
<reference evidence="2" key="2">
    <citation type="submission" date="2022-03" db="EMBL/GenBank/DDBJ databases">
        <title>Genome Encyclopedia of Bacteria and Archaea VI: Functional Genomics of Type Strains.</title>
        <authorList>
            <person name="Whitman W."/>
        </authorList>
    </citation>
    <scope>NUCLEOTIDE SEQUENCE</scope>
    <source>
        <strain evidence="2">HSC-15S17</strain>
    </source>
</reference>
<dbReference type="EMBL" id="JALJZU010000005">
    <property type="protein sequence ID" value="MCP2009074.1"/>
    <property type="molecule type" value="Genomic_DNA"/>
</dbReference>
<dbReference type="Proteomes" id="UP001155901">
    <property type="component" value="Unassembled WGS sequence"/>
</dbReference>
<sequence>MTRYACMLRGINVSGQRKLAMKELVSLCQSLGFAEVESYLQSGNIVLDTDLAAAELEATLERAICSEFGYADVDVLARTAPDILAVLQAVPAAWQAHDTASLYFTFIKTAPAAMPAAGVGFLPDEFIVGKKVVYVHCPNGYGKTKLNNNYFERILKLRATTRNWNTITKLYQLTGGTELA</sequence>
<protein>
    <submittedName>
        <fullName evidence="1">DUF1697 domain-containing protein</fullName>
    </submittedName>
    <submittedName>
        <fullName evidence="2">Uncharacterized protein (DUF1697 family)</fullName>
    </submittedName>
</protein>
<dbReference type="Pfam" id="PF08002">
    <property type="entry name" value="DUF1697"/>
    <property type="match status" value="1"/>
</dbReference>
<name>A0AA41HDP8_9BURK</name>